<evidence type="ECO:0000313" key="4">
    <source>
        <dbReference type="EMBL" id="MFB9644531.1"/>
    </source>
</evidence>
<dbReference type="EMBL" id="JBHMBE010000001">
    <property type="protein sequence ID" value="MFB9644531.1"/>
    <property type="molecule type" value="Genomic_DNA"/>
</dbReference>
<gene>
    <name evidence="4" type="ORF">ACFFPJ_01825</name>
</gene>
<dbReference type="CDD" id="cd05830">
    <property type="entry name" value="Sortase_E"/>
    <property type="match status" value="1"/>
</dbReference>
<sequence>MDEATNEGARDAPTRRDRRRNPQPRRRTSVMGVVGELFITAGVIALLYVSWQLWIGDIIIGAQFKDEAKSLSEEWASQEPADAAPTPQPTGQPTEPPAADPTTPTTVEAPILAEPAEGEIFGIMRIPRFGPDYYFNLAGGVSASVTLNPIGIGHYPGTAMPGQAGNFAVAGHRGSHGAPFQDLPGLRVNDAIVVETADGWYTYRYRNLEYVQPDQVEVLLPVPQVVDATATDSIITMTTCSPRYGFSERAIAYGVFESFTPRSAGAPASLTEGATA</sequence>
<keyword evidence="1" id="KW-0378">Hydrolase</keyword>
<dbReference type="InterPro" id="IPR023365">
    <property type="entry name" value="Sortase_dom-sf"/>
</dbReference>
<evidence type="ECO:0000256" key="3">
    <source>
        <dbReference type="SAM" id="Phobius"/>
    </source>
</evidence>
<feature type="compositionally biased region" description="Basic residues" evidence="2">
    <location>
        <begin position="16"/>
        <end position="27"/>
    </location>
</feature>
<keyword evidence="3" id="KW-0812">Transmembrane</keyword>
<dbReference type="InterPro" id="IPR005754">
    <property type="entry name" value="Sortase"/>
</dbReference>
<proteinExistence type="predicted"/>
<keyword evidence="3" id="KW-0472">Membrane</keyword>
<dbReference type="RefSeq" id="WP_344711123.1">
    <property type="nucleotide sequence ID" value="NZ_BAAAWH010000001.1"/>
</dbReference>
<dbReference type="InterPro" id="IPR042003">
    <property type="entry name" value="Sortase_E"/>
</dbReference>
<evidence type="ECO:0000313" key="5">
    <source>
        <dbReference type="Proteomes" id="UP001589611"/>
    </source>
</evidence>
<feature type="transmembrane region" description="Helical" evidence="3">
    <location>
        <begin position="28"/>
        <end position="51"/>
    </location>
</feature>
<protein>
    <submittedName>
        <fullName evidence="4">Class E sortase</fullName>
    </submittedName>
</protein>
<evidence type="ECO:0000256" key="2">
    <source>
        <dbReference type="SAM" id="MobiDB-lite"/>
    </source>
</evidence>
<feature type="region of interest" description="Disordered" evidence="2">
    <location>
        <begin position="1"/>
        <end position="27"/>
    </location>
</feature>
<dbReference type="SUPFAM" id="SSF63817">
    <property type="entry name" value="Sortase"/>
    <property type="match status" value="1"/>
</dbReference>
<organism evidence="4 5">
    <name type="scientific">Microbacterium terregens</name>
    <dbReference type="NCBI Taxonomy" id="69363"/>
    <lineage>
        <taxon>Bacteria</taxon>
        <taxon>Bacillati</taxon>
        <taxon>Actinomycetota</taxon>
        <taxon>Actinomycetes</taxon>
        <taxon>Micrococcales</taxon>
        <taxon>Microbacteriaceae</taxon>
        <taxon>Microbacterium</taxon>
    </lineage>
</organism>
<feature type="compositionally biased region" description="Pro residues" evidence="2">
    <location>
        <begin position="86"/>
        <end position="99"/>
    </location>
</feature>
<reference evidence="4 5" key="1">
    <citation type="submission" date="2024-09" db="EMBL/GenBank/DDBJ databases">
        <authorList>
            <person name="Sun Q."/>
            <person name="Mori K."/>
        </authorList>
    </citation>
    <scope>NUCLEOTIDE SEQUENCE [LARGE SCALE GENOMIC DNA]</scope>
    <source>
        <strain evidence="4 5">JCM 1342</strain>
    </source>
</reference>
<name>A0ABV5SVZ4_9MICO</name>
<keyword evidence="3" id="KW-1133">Transmembrane helix</keyword>
<dbReference type="Proteomes" id="UP001589611">
    <property type="component" value="Unassembled WGS sequence"/>
</dbReference>
<feature type="region of interest" description="Disordered" evidence="2">
    <location>
        <begin position="71"/>
        <end position="105"/>
    </location>
</feature>
<dbReference type="InterPro" id="IPR053465">
    <property type="entry name" value="Sortase_Class_E"/>
</dbReference>
<keyword evidence="5" id="KW-1185">Reference proteome</keyword>
<dbReference type="NCBIfam" id="NF033747">
    <property type="entry name" value="class_E_sortase"/>
    <property type="match status" value="1"/>
</dbReference>
<dbReference type="Pfam" id="PF04203">
    <property type="entry name" value="Sortase"/>
    <property type="match status" value="1"/>
</dbReference>
<evidence type="ECO:0000256" key="1">
    <source>
        <dbReference type="ARBA" id="ARBA00022801"/>
    </source>
</evidence>
<dbReference type="Gene3D" id="2.40.260.10">
    <property type="entry name" value="Sortase"/>
    <property type="match status" value="1"/>
</dbReference>
<accession>A0ABV5SVZ4</accession>
<comment type="caution">
    <text evidence="4">The sequence shown here is derived from an EMBL/GenBank/DDBJ whole genome shotgun (WGS) entry which is preliminary data.</text>
</comment>